<evidence type="ECO:0000313" key="3">
    <source>
        <dbReference type="EMBL" id="MBF9144125.1"/>
    </source>
</evidence>
<sequence length="537" mass="58813">MFALLNPAALLALTGLLVPVAIHLWNRRPGREVAVGSLRWLTAGANRRLRNLKLEQLWLLLLRAALLAVLAVAVAGPVWQQPQLSSRGVVLLSPEVQGLPALAALKPTIDSLRRRGYGLRWLAAGFPRLSGSRWRAAGQPGAADSAGANLNATFTWARVQQAVAVFPGQPLLVVTSARLRNLSGSHAPLPPGIRWQALPDTSSASWLAAAHSFGDSLQLLVGHSREAGTTYRREKVREQHHGQLIRVPGLAPVRFLSDKEGRDYFVLAPTGAQRSDYQVDVGIPPLVIDVYATPEFAADARYLEAALRAVALGMPIPPQLRRVSAPPRHLTGWTFWLSAEPLPAGLREDLKTFGSHLWQEAADVGVADTSTLVTESPSASVRIFRRGTGRVAVGQETLWADGLGRPVLSRQALGRGGIYQLHTRLSPAWSQLADDPELPARLLALLQPEATDATAPILYRPRNLALEQRLQHFDRRVLDPSQLTAGPRLLPTNAPVQPMRQRITELRPWLVLVAGLLFLLERLLARRRENRILHPTL</sequence>
<protein>
    <submittedName>
        <fullName evidence="3">BatA domain-containing protein</fullName>
    </submittedName>
</protein>
<evidence type="ECO:0000313" key="4">
    <source>
        <dbReference type="Proteomes" id="UP000645610"/>
    </source>
</evidence>
<comment type="caution">
    <text evidence="3">The sequence shown here is derived from an EMBL/GenBank/DDBJ whole genome shotgun (WGS) entry which is preliminary data.</text>
</comment>
<evidence type="ECO:0000256" key="1">
    <source>
        <dbReference type="SAM" id="Phobius"/>
    </source>
</evidence>
<feature type="domain" description="Aerotolerance regulator N-terminal" evidence="2">
    <location>
        <begin position="1"/>
        <end position="77"/>
    </location>
</feature>
<keyword evidence="1" id="KW-1133">Transmembrane helix</keyword>
<dbReference type="PANTHER" id="PTHR37464:SF1">
    <property type="entry name" value="BLL2463 PROTEIN"/>
    <property type="match status" value="1"/>
</dbReference>
<organism evidence="3 4">
    <name type="scientific">Hymenobacter properus</name>
    <dbReference type="NCBI Taxonomy" id="2791026"/>
    <lineage>
        <taxon>Bacteria</taxon>
        <taxon>Pseudomonadati</taxon>
        <taxon>Bacteroidota</taxon>
        <taxon>Cytophagia</taxon>
        <taxon>Cytophagales</taxon>
        <taxon>Hymenobacteraceae</taxon>
        <taxon>Hymenobacter</taxon>
    </lineage>
</organism>
<name>A0A931BHP2_9BACT</name>
<dbReference type="NCBIfam" id="TIGR02226">
    <property type="entry name" value="two_anch"/>
    <property type="match status" value="1"/>
</dbReference>
<feature type="transmembrane region" description="Helical" evidence="1">
    <location>
        <begin position="6"/>
        <end position="25"/>
    </location>
</feature>
<gene>
    <name evidence="3" type="ORF">I2I01_20960</name>
</gene>
<keyword evidence="1" id="KW-0472">Membrane</keyword>
<keyword evidence="4" id="KW-1185">Reference proteome</keyword>
<dbReference type="AlphaFoldDB" id="A0A931BHP2"/>
<reference evidence="3 4" key="1">
    <citation type="submission" date="2020-11" db="EMBL/GenBank/DDBJ databases">
        <authorList>
            <person name="Kim M.K."/>
        </authorList>
    </citation>
    <scope>NUCLEOTIDE SEQUENCE [LARGE SCALE GENOMIC DNA]</scope>
    <source>
        <strain evidence="3 4">BT439</strain>
    </source>
</reference>
<proteinExistence type="predicted"/>
<feature type="transmembrane region" description="Helical" evidence="1">
    <location>
        <begin position="57"/>
        <end position="79"/>
    </location>
</feature>
<dbReference type="Proteomes" id="UP000645610">
    <property type="component" value="Unassembled WGS sequence"/>
</dbReference>
<dbReference type="RefSeq" id="WP_196288479.1">
    <property type="nucleotide sequence ID" value="NZ_JADQDP010000006.1"/>
</dbReference>
<dbReference type="InterPro" id="IPR024163">
    <property type="entry name" value="Aerotolerance_reg_N"/>
</dbReference>
<accession>A0A931BHP2</accession>
<dbReference type="PANTHER" id="PTHR37464">
    <property type="entry name" value="BLL2463 PROTEIN"/>
    <property type="match status" value="1"/>
</dbReference>
<keyword evidence="1" id="KW-0812">Transmembrane</keyword>
<dbReference type="InterPro" id="IPR011933">
    <property type="entry name" value="Double_TM_dom"/>
</dbReference>
<dbReference type="EMBL" id="JADQDP010000006">
    <property type="protein sequence ID" value="MBF9144125.1"/>
    <property type="molecule type" value="Genomic_DNA"/>
</dbReference>
<evidence type="ECO:0000259" key="2">
    <source>
        <dbReference type="Pfam" id="PF07584"/>
    </source>
</evidence>
<dbReference type="Pfam" id="PF07584">
    <property type="entry name" value="BatA"/>
    <property type="match status" value="1"/>
</dbReference>